<dbReference type="AlphaFoldDB" id="A0A1Y1HUR0"/>
<dbReference type="Pfam" id="PF13417">
    <property type="entry name" value="GST_N_3"/>
    <property type="match status" value="2"/>
</dbReference>
<name>A0A1Y1HUR0_KLENI</name>
<accession>A0A1Y1HUR0</accession>
<dbReference type="InterPro" id="IPR040079">
    <property type="entry name" value="Glutathione_S-Trfase"/>
</dbReference>
<dbReference type="SFLD" id="SFLDG01202">
    <property type="entry name" value="SUF2.2"/>
    <property type="match status" value="1"/>
</dbReference>
<dbReference type="SFLD" id="SFLDG01181">
    <property type="entry name" value="SUF2"/>
    <property type="match status" value="1"/>
</dbReference>
<organism evidence="2 3">
    <name type="scientific">Klebsormidium nitens</name>
    <name type="common">Green alga</name>
    <name type="synonym">Ulothrix nitens</name>
    <dbReference type="NCBI Taxonomy" id="105231"/>
    <lineage>
        <taxon>Eukaryota</taxon>
        <taxon>Viridiplantae</taxon>
        <taxon>Streptophyta</taxon>
        <taxon>Klebsormidiophyceae</taxon>
        <taxon>Klebsormidiales</taxon>
        <taxon>Klebsormidiaceae</taxon>
        <taxon>Klebsormidium</taxon>
    </lineage>
</organism>
<dbReference type="OrthoDB" id="422574at2759"/>
<dbReference type="Gene3D" id="3.40.30.10">
    <property type="entry name" value="Glutaredoxin"/>
    <property type="match status" value="2"/>
</dbReference>
<evidence type="ECO:0000313" key="2">
    <source>
        <dbReference type="EMBL" id="GAQ80711.1"/>
    </source>
</evidence>
<dbReference type="InterPro" id="IPR036249">
    <property type="entry name" value="Thioredoxin-like_sf"/>
</dbReference>
<feature type="domain" description="GST N-terminal" evidence="1">
    <location>
        <begin position="239"/>
        <end position="319"/>
    </location>
</feature>
<gene>
    <name evidence="2" type="ORF">KFL_000600280</name>
</gene>
<evidence type="ECO:0000313" key="3">
    <source>
        <dbReference type="Proteomes" id="UP000054558"/>
    </source>
</evidence>
<sequence>MAAARSVVNRPAPYSAGITQSSFCPGVSMLNAAAIAKPIMAARPKFTRAQAAGPELATVSSAEETRDKYTLIKRPGKSRYEVAPGMQWEFFTAGAQALTRFGSAAFVSGNLSNFRARPAKPIELYEFEGCPFCRKVREAVTILDIDAIFYPCPQGGPTYRPKAKELSGKSQFPFMIDPNTGTSMLESDDIIKYLFDKYGDGNIPLPLQLGAVTTLTAGIGLAPRMGAGSRYRAAKKPDKILELWAYEASPFCKLVREKLVELELPHLYHSVARNSPKRKELTDKWNTDFQVPYLEDPNTGTALFETDDINKYLERTYAL</sequence>
<dbReference type="InterPro" id="IPR004045">
    <property type="entry name" value="Glutathione_S-Trfase_N"/>
</dbReference>
<dbReference type="PROSITE" id="PS50404">
    <property type="entry name" value="GST_NTER"/>
    <property type="match status" value="2"/>
</dbReference>
<proteinExistence type="predicted"/>
<keyword evidence="3" id="KW-1185">Reference proteome</keyword>
<dbReference type="CDD" id="cd03041">
    <property type="entry name" value="GST_N_2GST_N"/>
    <property type="match status" value="1"/>
</dbReference>
<dbReference type="SUPFAM" id="SSF52833">
    <property type="entry name" value="Thioredoxin-like"/>
    <property type="match status" value="2"/>
</dbReference>
<dbReference type="EMBL" id="DF237009">
    <property type="protein sequence ID" value="GAQ80711.1"/>
    <property type="molecule type" value="Genomic_DNA"/>
</dbReference>
<dbReference type="Proteomes" id="UP000054558">
    <property type="component" value="Unassembled WGS sequence"/>
</dbReference>
<evidence type="ECO:0000259" key="1">
    <source>
        <dbReference type="PROSITE" id="PS50404"/>
    </source>
</evidence>
<dbReference type="PANTHER" id="PTHR45288">
    <property type="entry name" value="THIOREDOXIN FAMILY PROTEIN"/>
    <property type="match status" value="1"/>
</dbReference>
<dbReference type="PANTHER" id="PTHR45288:SF1">
    <property type="entry name" value="THIOREDOXIN FAMILY PROTEIN"/>
    <property type="match status" value="1"/>
</dbReference>
<dbReference type="SFLD" id="SFLDS00019">
    <property type="entry name" value="Glutathione_Transferase_(cytos"/>
    <property type="match status" value="1"/>
</dbReference>
<feature type="domain" description="GST N-terminal" evidence="1">
    <location>
        <begin position="120"/>
        <end position="202"/>
    </location>
</feature>
<reference evidence="2 3" key="1">
    <citation type="journal article" date="2014" name="Nat. Commun.">
        <title>Klebsormidium flaccidum genome reveals primary factors for plant terrestrial adaptation.</title>
        <authorList>
            <person name="Hori K."/>
            <person name="Maruyama F."/>
            <person name="Fujisawa T."/>
            <person name="Togashi T."/>
            <person name="Yamamoto N."/>
            <person name="Seo M."/>
            <person name="Sato S."/>
            <person name="Yamada T."/>
            <person name="Mori H."/>
            <person name="Tajima N."/>
            <person name="Moriyama T."/>
            <person name="Ikeuchi M."/>
            <person name="Watanabe M."/>
            <person name="Wada H."/>
            <person name="Kobayashi K."/>
            <person name="Saito M."/>
            <person name="Masuda T."/>
            <person name="Sasaki-Sekimoto Y."/>
            <person name="Mashiguchi K."/>
            <person name="Awai K."/>
            <person name="Shimojima M."/>
            <person name="Masuda S."/>
            <person name="Iwai M."/>
            <person name="Nobusawa T."/>
            <person name="Narise T."/>
            <person name="Kondo S."/>
            <person name="Saito H."/>
            <person name="Sato R."/>
            <person name="Murakawa M."/>
            <person name="Ihara Y."/>
            <person name="Oshima-Yamada Y."/>
            <person name="Ohtaka K."/>
            <person name="Satoh M."/>
            <person name="Sonobe K."/>
            <person name="Ishii M."/>
            <person name="Ohtani R."/>
            <person name="Kanamori-Sato M."/>
            <person name="Honoki R."/>
            <person name="Miyazaki D."/>
            <person name="Mochizuki H."/>
            <person name="Umetsu J."/>
            <person name="Higashi K."/>
            <person name="Shibata D."/>
            <person name="Kamiya Y."/>
            <person name="Sato N."/>
            <person name="Nakamura Y."/>
            <person name="Tabata S."/>
            <person name="Ida S."/>
            <person name="Kurokawa K."/>
            <person name="Ohta H."/>
        </authorList>
    </citation>
    <scope>NUCLEOTIDE SEQUENCE [LARGE SCALE GENOMIC DNA]</scope>
    <source>
        <strain evidence="2 3">NIES-2285</strain>
    </source>
</reference>
<protein>
    <recommendedName>
        <fullName evidence="1">GST N-terminal domain-containing protein</fullName>
    </recommendedName>
</protein>
<dbReference type="PROSITE" id="PS51354">
    <property type="entry name" value="GLUTAREDOXIN_2"/>
    <property type="match status" value="1"/>
</dbReference>